<comment type="caution">
    <text evidence="1">The sequence shown here is derived from an EMBL/GenBank/DDBJ whole genome shotgun (WGS) entry which is preliminary data.</text>
</comment>
<keyword evidence="2" id="KW-1185">Reference proteome</keyword>
<dbReference type="EMBL" id="FXTU01000005">
    <property type="protein sequence ID" value="SMP27289.1"/>
    <property type="molecule type" value="Genomic_DNA"/>
</dbReference>
<gene>
    <name evidence="1" type="ORF">SAMN06265361_105250</name>
</gene>
<evidence type="ECO:0000313" key="1">
    <source>
        <dbReference type="EMBL" id="SMP27289.1"/>
    </source>
</evidence>
<sequence length="122" mass="13581">MAETLTKFTLTAEQGETVYTDWIDVRHASRLRLLIGPKEGGRYAASISQSTVDPAQNTPIVYYNEQFICGQTENLALIPQSEIFVRKDQLGANFIKVSLTNVSADFQFDVYLLMEIDSQGGA</sequence>
<evidence type="ECO:0000313" key="2">
    <source>
        <dbReference type="Proteomes" id="UP001157946"/>
    </source>
</evidence>
<name>A0AA45WQR4_9BACL</name>
<proteinExistence type="predicted"/>
<protein>
    <submittedName>
        <fullName evidence="1">Uncharacterized protein</fullName>
    </submittedName>
</protein>
<reference evidence="1" key="1">
    <citation type="submission" date="2017-05" db="EMBL/GenBank/DDBJ databases">
        <authorList>
            <person name="Varghese N."/>
            <person name="Submissions S."/>
        </authorList>
    </citation>
    <scope>NUCLEOTIDE SEQUENCE</scope>
    <source>
        <strain evidence="1">DSM 45262</strain>
    </source>
</reference>
<dbReference type="Proteomes" id="UP001157946">
    <property type="component" value="Unassembled WGS sequence"/>
</dbReference>
<dbReference type="AlphaFoldDB" id="A0AA45WQR4"/>
<organism evidence="1 2">
    <name type="scientific">Laceyella tengchongensis</name>
    <dbReference type="NCBI Taxonomy" id="574699"/>
    <lineage>
        <taxon>Bacteria</taxon>
        <taxon>Bacillati</taxon>
        <taxon>Bacillota</taxon>
        <taxon>Bacilli</taxon>
        <taxon>Bacillales</taxon>
        <taxon>Thermoactinomycetaceae</taxon>
        <taxon>Laceyella</taxon>
    </lineage>
</organism>
<accession>A0AA45WQR4</accession>
<dbReference type="RefSeq" id="WP_102993574.1">
    <property type="nucleotide sequence ID" value="NZ_FXTU01000005.1"/>
</dbReference>